<evidence type="ECO:0000313" key="3">
    <source>
        <dbReference type="Proteomes" id="UP000033483"/>
    </source>
</evidence>
<dbReference type="EMBL" id="LAEV01001331">
    <property type="protein sequence ID" value="KKA28417.1"/>
    <property type="molecule type" value="Genomic_DNA"/>
</dbReference>
<keyword evidence="3" id="KW-1185">Reference proteome</keyword>
<gene>
    <name evidence="2" type="ORF">TD95_003193</name>
</gene>
<feature type="region of interest" description="Disordered" evidence="1">
    <location>
        <begin position="74"/>
        <end position="269"/>
    </location>
</feature>
<evidence type="ECO:0000313" key="2">
    <source>
        <dbReference type="EMBL" id="KKA28417.1"/>
    </source>
</evidence>
<evidence type="ECO:0008006" key="4">
    <source>
        <dbReference type="Google" id="ProtNLM"/>
    </source>
</evidence>
<accession>A0A0F4ZD15</accession>
<feature type="compositionally biased region" description="Basic residues" evidence="1">
    <location>
        <begin position="190"/>
        <end position="216"/>
    </location>
</feature>
<proteinExistence type="predicted"/>
<dbReference type="PANTHER" id="PTHR40132">
    <property type="entry name" value="PRE-MRNA-SPLICING FACTOR 38B"/>
    <property type="match status" value="1"/>
</dbReference>
<feature type="region of interest" description="Disordered" evidence="1">
    <location>
        <begin position="285"/>
        <end position="324"/>
    </location>
</feature>
<feature type="compositionally biased region" description="Basic and acidic residues" evidence="1">
    <location>
        <begin position="308"/>
        <end position="318"/>
    </location>
</feature>
<evidence type="ECO:0000256" key="1">
    <source>
        <dbReference type="SAM" id="MobiDB-lite"/>
    </source>
</evidence>
<dbReference type="Proteomes" id="UP000033483">
    <property type="component" value="Unassembled WGS sequence"/>
</dbReference>
<dbReference type="OrthoDB" id="2431475at2759"/>
<organism evidence="2 3">
    <name type="scientific">Thielaviopsis punctulata</name>
    <dbReference type="NCBI Taxonomy" id="72032"/>
    <lineage>
        <taxon>Eukaryota</taxon>
        <taxon>Fungi</taxon>
        <taxon>Dikarya</taxon>
        <taxon>Ascomycota</taxon>
        <taxon>Pezizomycotina</taxon>
        <taxon>Sordariomycetes</taxon>
        <taxon>Hypocreomycetidae</taxon>
        <taxon>Microascales</taxon>
        <taxon>Ceratocystidaceae</taxon>
        <taxon>Thielaviopsis</taxon>
    </lineage>
</organism>
<sequence length="324" mass="36688">MEKKPPESALSDSFVADLVVADAADYALRYSAHGLAALNAPKAFSAQPKPNTRFLRNIIRATDSHNAALLAREASESRARLRNMQQPETERKRRGQKEVSRRQVGEINAILGAPSAGRKRKADDAQSEHADKKRRGEARDRSREKERQRSRDGERRSSKEGTHERERGRERARGRDKDAATRDTRERSRERRQRSSSRSKSRSRERHGRRHRRHHSSYGPQPVSASTPRPRGRGVASAASGIDQRFAEGYDPQTDVSGSPHGAGNAGEDMWMQMTGLFRLRQKVKAGVEGQGQDKEEGDPWAGVKWRGKGEKREWDEDKEKEEE</sequence>
<reference evidence="2 3" key="1">
    <citation type="submission" date="2015-03" db="EMBL/GenBank/DDBJ databases">
        <authorList>
            <person name="Radwan O."/>
            <person name="Al-Naeli F.A."/>
            <person name="Rendon G.A."/>
            <person name="Fields C."/>
        </authorList>
    </citation>
    <scope>NUCLEOTIDE SEQUENCE [LARGE SCALE GENOMIC DNA]</scope>
    <source>
        <strain evidence="2">CR-DP1</strain>
    </source>
</reference>
<protein>
    <recommendedName>
        <fullName evidence="4">Pre-mRNA-splicing factor 38B</fullName>
    </recommendedName>
</protein>
<feature type="compositionally biased region" description="Basic and acidic residues" evidence="1">
    <location>
        <begin position="137"/>
        <end position="189"/>
    </location>
</feature>
<dbReference type="AlphaFoldDB" id="A0A0F4ZD15"/>
<dbReference type="PANTHER" id="PTHR40132:SF1">
    <property type="entry name" value="PRE-MRNA-SPLICING FACTOR 38B"/>
    <property type="match status" value="1"/>
</dbReference>
<feature type="compositionally biased region" description="Basic and acidic residues" evidence="1">
    <location>
        <begin position="88"/>
        <end position="104"/>
    </location>
</feature>
<feature type="compositionally biased region" description="Basic and acidic residues" evidence="1">
    <location>
        <begin position="121"/>
        <end position="131"/>
    </location>
</feature>
<name>A0A0F4ZD15_9PEZI</name>
<comment type="caution">
    <text evidence="2">The sequence shown here is derived from an EMBL/GenBank/DDBJ whole genome shotgun (WGS) entry which is preliminary data.</text>
</comment>